<comment type="caution">
    <text evidence="3">The sequence shown here is derived from an EMBL/GenBank/DDBJ whole genome shotgun (WGS) entry which is preliminary data.</text>
</comment>
<accession>G4TE85</accession>
<evidence type="ECO:0000256" key="2">
    <source>
        <dbReference type="SAM" id="Phobius"/>
    </source>
</evidence>
<feature type="transmembrane region" description="Helical" evidence="2">
    <location>
        <begin position="169"/>
        <end position="188"/>
    </location>
</feature>
<proteinExistence type="predicted"/>
<keyword evidence="2" id="KW-0472">Membrane</keyword>
<dbReference type="STRING" id="1109443.G4TE85"/>
<feature type="transmembrane region" description="Helical" evidence="2">
    <location>
        <begin position="225"/>
        <end position="242"/>
    </location>
</feature>
<dbReference type="AlphaFoldDB" id="G4TE85"/>
<gene>
    <name evidence="3" type="ORF">PIIN_03553</name>
</gene>
<dbReference type="OMA" id="MFPYSLF"/>
<organism evidence="3 4">
    <name type="scientific">Serendipita indica (strain DSM 11827)</name>
    <name type="common">Root endophyte fungus</name>
    <name type="synonym">Piriformospora indica</name>
    <dbReference type="NCBI Taxonomy" id="1109443"/>
    <lineage>
        <taxon>Eukaryota</taxon>
        <taxon>Fungi</taxon>
        <taxon>Dikarya</taxon>
        <taxon>Basidiomycota</taxon>
        <taxon>Agaricomycotina</taxon>
        <taxon>Agaricomycetes</taxon>
        <taxon>Sebacinales</taxon>
        <taxon>Serendipitaceae</taxon>
        <taxon>Serendipita</taxon>
    </lineage>
</organism>
<evidence type="ECO:0000313" key="4">
    <source>
        <dbReference type="Proteomes" id="UP000007148"/>
    </source>
</evidence>
<reference evidence="3 4" key="1">
    <citation type="journal article" date="2011" name="PLoS Pathog.">
        <title>Endophytic Life Strategies Decoded by Genome and Transcriptome Analyses of the Mutualistic Root Symbiont Piriformospora indica.</title>
        <authorList>
            <person name="Zuccaro A."/>
            <person name="Lahrmann U."/>
            <person name="Guldener U."/>
            <person name="Langen G."/>
            <person name="Pfiffi S."/>
            <person name="Biedenkopf D."/>
            <person name="Wong P."/>
            <person name="Samans B."/>
            <person name="Grimm C."/>
            <person name="Basiewicz M."/>
            <person name="Murat C."/>
            <person name="Martin F."/>
            <person name="Kogel K.H."/>
        </authorList>
    </citation>
    <scope>NUCLEOTIDE SEQUENCE [LARGE SCALE GENOMIC DNA]</scope>
    <source>
        <strain evidence="3 4">DSM 11827</strain>
    </source>
</reference>
<keyword evidence="2" id="KW-0812">Transmembrane</keyword>
<feature type="compositionally biased region" description="Basic and acidic residues" evidence="1">
    <location>
        <begin position="304"/>
        <end position="314"/>
    </location>
</feature>
<dbReference type="EMBL" id="CAFZ01000059">
    <property type="protein sequence ID" value="CCA69614.1"/>
    <property type="molecule type" value="Genomic_DNA"/>
</dbReference>
<sequence length="314" mass="34966">MASNLPIDFSHPSVKEYVALIRLQVLTPLSTLVHIATILATQFIVSPSLSKITKEYHHTSITPSTSLLGVYLLILWGLQIGYCFLIVIAWSEDTKKAIVHGTGMTLVFTNWVMAAYAVALSTQSFIPATVLISLVVLFLIFINLRLFFYYPVTWTQPFDYLLLHAPARLFLLVAGTLFLPLTVFMAIGHDWSLARDDLSYPWEGFAVIATMGVLGVVIAGWRRDLVWTIGTMWLLWCIGGLKPKSTPVMTGIIVFSVAIPLVFMASLILSVIYGRREEGRIRLEDEETIRAPPSATRTRPGQGDNHEVGDDVWG</sequence>
<dbReference type="HOGENOM" id="CLU_033260_0_0_1"/>
<feature type="transmembrane region" description="Helical" evidence="2">
    <location>
        <begin position="125"/>
        <end position="148"/>
    </location>
</feature>
<keyword evidence="2" id="KW-1133">Transmembrane helix</keyword>
<keyword evidence="4" id="KW-1185">Reference proteome</keyword>
<feature type="region of interest" description="Disordered" evidence="1">
    <location>
        <begin position="285"/>
        <end position="314"/>
    </location>
</feature>
<dbReference type="OrthoDB" id="3342455at2759"/>
<name>G4TE85_SERID</name>
<feature type="transmembrane region" description="Helical" evidence="2">
    <location>
        <begin position="248"/>
        <end position="273"/>
    </location>
</feature>
<dbReference type="InterPro" id="IPR013920">
    <property type="entry name" value="DUF1774_fun"/>
</dbReference>
<dbReference type="InParanoid" id="G4TE85"/>
<evidence type="ECO:0000313" key="3">
    <source>
        <dbReference type="EMBL" id="CCA69614.1"/>
    </source>
</evidence>
<evidence type="ECO:0000256" key="1">
    <source>
        <dbReference type="SAM" id="MobiDB-lite"/>
    </source>
</evidence>
<dbReference type="eggNOG" id="ENOG502S1CA">
    <property type="taxonomic scope" value="Eukaryota"/>
</dbReference>
<feature type="transmembrane region" description="Helical" evidence="2">
    <location>
        <begin position="200"/>
        <end position="218"/>
    </location>
</feature>
<feature type="transmembrane region" description="Helical" evidence="2">
    <location>
        <begin position="97"/>
        <end position="119"/>
    </location>
</feature>
<dbReference type="PANTHER" id="PTHR37992:SF1">
    <property type="entry name" value="DUF1774-DOMAIN-CONTAINING PROTEIN"/>
    <property type="match status" value="1"/>
</dbReference>
<dbReference type="Proteomes" id="UP000007148">
    <property type="component" value="Unassembled WGS sequence"/>
</dbReference>
<protein>
    <submittedName>
        <fullName evidence="3">Uncharacterized protein</fullName>
    </submittedName>
</protein>
<dbReference type="PANTHER" id="PTHR37992">
    <property type="entry name" value="EXPRESSED PROTEIN"/>
    <property type="match status" value="1"/>
</dbReference>
<feature type="transmembrane region" description="Helical" evidence="2">
    <location>
        <begin position="65"/>
        <end position="90"/>
    </location>
</feature>